<comment type="similarity">
    <text evidence="1">Belongs to the TRAFAC class TrmE-Era-EngA-EngB-Septin-like GTPase superfamily. AIG1/Toc34/Toc159-like paraseptin GTPase family. IAN subfamily.</text>
</comment>
<dbReference type="FunFam" id="3.40.50.300:FF:000366">
    <property type="entry name" value="GTPase, IMAP family member 2"/>
    <property type="match status" value="1"/>
</dbReference>
<evidence type="ECO:0000256" key="3">
    <source>
        <dbReference type="ARBA" id="ARBA00023134"/>
    </source>
</evidence>
<organism evidence="6 7">
    <name type="scientific">Seriola dumerili</name>
    <name type="common">Greater amberjack</name>
    <name type="synonym">Caranx dumerili</name>
    <dbReference type="NCBI Taxonomy" id="41447"/>
    <lineage>
        <taxon>Eukaryota</taxon>
        <taxon>Metazoa</taxon>
        <taxon>Chordata</taxon>
        <taxon>Craniata</taxon>
        <taxon>Vertebrata</taxon>
        <taxon>Euteleostomi</taxon>
        <taxon>Actinopterygii</taxon>
        <taxon>Neopterygii</taxon>
        <taxon>Teleostei</taxon>
        <taxon>Neoteleostei</taxon>
        <taxon>Acanthomorphata</taxon>
        <taxon>Carangaria</taxon>
        <taxon>Carangiformes</taxon>
        <taxon>Carangidae</taxon>
        <taxon>Seriola</taxon>
    </lineage>
</organism>
<dbReference type="PANTHER" id="PTHR10903">
    <property type="entry name" value="GTPASE, IMAP FAMILY MEMBER-RELATED"/>
    <property type="match status" value="1"/>
</dbReference>
<dbReference type="PANTHER" id="PTHR10903:SF186">
    <property type="entry name" value="GTPASE IMAP FAMILY MEMBER 4-LIKE-RELATED"/>
    <property type="match status" value="1"/>
</dbReference>
<dbReference type="AlphaFoldDB" id="A0A3B4VR95"/>
<dbReference type="Proteomes" id="UP000261420">
    <property type="component" value="Unplaced"/>
</dbReference>
<reference evidence="6" key="1">
    <citation type="submission" date="2025-08" db="UniProtKB">
        <authorList>
            <consortium name="Ensembl"/>
        </authorList>
    </citation>
    <scope>IDENTIFICATION</scope>
</reference>
<dbReference type="Gene3D" id="3.40.50.300">
    <property type="entry name" value="P-loop containing nucleotide triphosphate hydrolases"/>
    <property type="match status" value="1"/>
</dbReference>
<evidence type="ECO:0000256" key="4">
    <source>
        <dbReference type="SAM" id="Phobius"/>
    </source>
</evidence>
<dbReference type="OMA" id="VKMKACQ"/>
<dbReference type="GeneTree" id="ENSGT01120000271858"/>
<protein>
    <recommendedName>
        <fullName evidence="5">AIG1-type G domain-containing protein</fullName>
    </recommendedName>
</protein>
<keyword evidence="4" id="KW-0472">Membrane</keyword>
<dbReference type="PROSITE" id="PS51720">
    <property type="entry name" value="G_AIG1"/>
    <property type="match status" value="1"/>
</dbReference>
<keyword evidence="4" id="KW-1133">Transmembrane helix</keyword>
<keyword evidence="3" id="KW-0342">GTP-binding</keyword>
<feature type="domain" description="AIG1-type G" evidence="5">
    <location>
        <begin position="21"/>
        <end position="221"/>
    </location>
</feature>
<keyword evidence="2" id="KW-0547">Nucleotide-binding</keyword>
<dbReference type="GO" id="GO:0005525">
    <property type="term" value="F:GTP binding"/>
    <property type="evidence" value="ECO:0007669"/>
    <property type="project" value="UniProtKB-KW"/>
</dbReference>
<reference evidence="6" key="2">
    <citation type="submission" date="2025-09" db="UniProtKB">
        <authorList>
            <consortium name="Ensembl"/>
        </authorList>
    </citation>
    <scope>IDENTIFICATION</scope>
</reference>
<feature type="transmembrane region" description="Helical" evidence="4">
    <location>
        <begin position="253"/>
        <end position="276"/>
    </location>
</feature>
<dbReference type="STRING" id="41447.ENSSDUP00000032345"/>
<evidence type="ECO:0000313" key="7">
    <source>
        <dbReference type="Proteomes" id="UP000261420"/>
    </source>
</evidence>
<proteinExistence type="inferred from homology"/>
<name>A0A3B4VR95_SERDU</name>
<evidence type="ECO:0000313" key="6">
    <source>
        <dbReference type="Ensembl" id="ENSSDUP00000032345.1"/>
    </source>
</evidence>
<dbReference type="Pfam" id="PF04548">
    <property type="entry name" value="AIG1"/>
    <property type="match status" value="1"/>
</dbReference>
<keyword evidence="7" id="KW-1185">Reference proteome</keyword>
<evidence type="ECO:0000259" key="5">
    <source>
        <dbReference type="PROSITE" id="PS51720"/>
    </source>
</evidence>
<accession>A0A3B4VR95</accession>
<dbReference type="Ensembl" id="ENSSDUT00000032901.1">
    <property type="protein sequence ID" value="ENSSDUP00000032345.1"/>
    <property type="gene ID" value="ENSSDUG00000023239.1"/>
</dbReference>
<feature type="transmembrane region" description="Helical" evidence="4">
    <location>
        <begin position="296"/>
        <end position="319"/>
    </location>
</feature>
<evidence type="ECO:0000256" key="2">
    <source>
        <dbReference type="ARBA" id="ARBA00022741"/>
    </source>
</evidence>
<keyword evidence="4" id="KW-0812">Transmembrane</keyword>
<dbReference type="InterPro" id="IPR045058">
    <property type="entry name" value="GIMA/IAN/Toc"/>
</dbReference>
<sequence>MREKVKGEVTCSVSLKGENKESDFRIVLVGKTGAGKSATGNTILRKKVFQSELSADTVTSECQKETGEFEGKTLAVVDTPGLFDTNETQEKVTEEIVKTISMAAPGPHVFLFVIQLGRFTKEEEETVKIIQDMFGKEAALYTMVLFTHGDELNVEGVSIEKVIGKNKALHDFLSQCHGGHHVFNNIDKDPSQVRELLKKINTMVQRNGGNYYTNETLQEAERAIKEEMRCLKKKYPDLTFKEARRRAEKHNKFIQGMLAGALGVLGAAGGAAAGVAVEVAVGAEVGAAVGLVGGPVGAAVGAAVGVALGAAVIGIAAAVKKARAKQ</sequence>
<evidence type="ECO:0000256" key="1">
    <source>
        <dbReference type="ARBA" id="ARBA00008535"/>
    </source>
</evidence>
<dbReference type="SUPFAM" id="SSF52540">
    <property type="entry name" value="P-loop containing nucleoside triphosphate hydrolases"/>
    <property type="match status" value="1"/>
</dbReference>
<dbReference type="CDD" id="cd01852">
    <property type="entry name" value="AIG1"/>
    <property type="match status" value="1"/>
</dbReference>
<dbReference type="InterPro" id="IPR006703">
    <property type="entry name" value="G_AIG1"/>
</dbReference>
<dbReference type="InterPro" id="IPR027417">
    <property type="entry name" value="P-loop_NTPase"/>
</dbReference>